<accession>A0A565CCA3</accession>
<dbReference type="OrthoDB" id="994204at2759"/>
<proteinExistence type="predicted"/>
<evidence type="ECO:0000313" key="2">
    <source>
        <dbReference type="Proteomes" id="UP000489600"/>
    </source>
</evidence>
<protein>
    <submittedName>
        <fullName evidence="1">Uncharacterized protein</fullName>
    </submittedName>
</protein>
<keyword evidence="2" id="KW-1185">Reference proteome</keyword>
<reference evidence="1" key="1">
    <citation type="submission" date="2019-07" db="EMBL/GenBank/DDBJ databases">
        <authorList>
            <person name="Dittberner H."/>
        </authorList>
    </citation>
    <scope>NUCLEOTIDE SEQUENCE [LARGE SCALE GENOMIC DNA]</scope>
</reference>
<name>A0A565CCA3_9BRAS</name>
<gene>
    <name evidence="1" type="ORF">ANE_LOCUS21741</name>
</gene>
<dbReference type="EMBL" id="CABITT030000007">
    <property type="protein sequence ID" value="VVB11297.1"/>
    <property type="molecule type" value="Genomic_DNA"/>
</dbReference>
<organism evidence="1 2">
    <name type="scientific">Arabis nemorensis</name>
    <dbReference type="NCBI Taxonomy" id="586526"/>
    <lineage>
        <taxon>Eukaryota</taxon>
        <taxon>Viridiplantae</taxon>
        <taxon>Streptophyta</taxon>
        <taxon>Embryophyta</taxon>
        <taxon>Tracheophyta</taxon>
        <taxon>Spermatophyta</taxon>
        <taxon>Magnoliopsida</taxon>
        <taxon>eudicotyledons</taxon>
        <taxon>Gunneridae</taxon>
        <taxon>Pentapetalae</taxon>
        <taxon>rosids</taxon>
        <taxon>malvids</taxon>
        <taxon>Brassicales</taxon>
        <taxon>Brassicaceae</taxon>
        <taxon>Arabideae</taxon>
        <taxon>Arabis</taxon>
    </lineage>
</organism>
<comment type="caution">
    <text evidence="1">The sequence shown here is derived from an EMBL/GenBank/DDBJ whole genome shotgun (WGS) entry which is preliminary data.</text>
</comment>
<dbReference type="Proteomes" id="UP000489600">
    <property type="component" value="Unassembled WGS sequence"/>
</dbReference>
<evidence type="ECO:0000313" key="1">
    <source>
        <dbReference type="EMBL" id="VVB11297.1"/>
    </source>
</evidence>
<dbReference type="AlphaFoldDB" id="A0A565CCA3"/>
<sequence>MLDTFDGIASAIGQVKLIAYDPEKPHLDEYVRAVVVLNLETSVRDTKSSICPTEEAQ</sequence>